<dbReference type="Pfam" id="PF01227">
    <property type="entry name" value="GTP_cyclohydroI"/>
    <property type="match status" value="1"/>
</dbReference>
<evidence type="ECO:0000256" key="5">
    <source>
        <dbReference type="ARBA" id="ARBA00022801"/>
    </source>
</evidence>
<evidence type="ECO:0000256" key="4">
    <source>
        <dbReference type="ARBA" id="ARBA00022563"/>
    </source>
</evidence>
<dbReference type="GO" id="GO:0003934">
    <property type="term" value="F:GTP cyclohydrolase I activity"/>
    <property type="evidence" value="ECO:0007669"/>
    <property type="project" value="UniProtKB-UniRule"/>
</dbReference>
<dbReference type="AlphaFoldDB" id="A0A1I5AH62"/>
<dbReference type="InterPro" id="IPR043134">
    <property type="entry name" value="GTP-CH-I_N"/>
</dbReference>
<comment type="similarity">
    <text evidence="3 6">Belongs to the GTP cyclohydrolase I family.</text>
</comment>
<comment type="pathway">
    <text evidence="2 6">Cofactor biosynthesis; 7,8-dihydroneopterin triphosphate biosynthesis; 7,8-dihydroneopterin triphosphate from GTP: step 1/1.</text>
</comment>
<dbReference type="InterPro" id="IPR043133">
    <property type="entry name" value="GTP-CH-I_C/QueF"/>
</dbReference>
<dbReference type="GO" id="GO:0008270">
    <property type="term" value="F:zinc ion binding"/>
    <property type="evidence" value="ECO:0007669"/>
    <property type="project" value="UniProtKB-UniRule"/>
</dbReference>
<keyword evidence="5 6" id="KW-0378">Hydrolase</keyword>
<evidence type="ECO:0000256" key="3">
    <source>
        <dbReference type="ARBA" id="ARBA00008085"/>
    </source>
</evidence>
<evidence type="ECO:0000256" key="1">
    <source>
        <dbReference type="ARBA" id="ARBA00001052"/>
    </source>
</evidence>
<gene>
    <name evidence="6" type="primary">folE</name>
    <name evidence="8" type="ORF">SAMN04487989_10254</name>
</gene>
<keyword evidence="6" id="KW-0862">Zinc</keyword>
<dbReference type="Gene3D" id="1.10.286.10">
    <property type="match status" value="1"/>
</dbReference>
<keyword evidence="6" id="KW-0479">Metal-binding</keyword>
<dbReference type="Proteomes" id="UP000198705">
    <property type="component" value="Unassembled WGS sequence"/>
</dbReference>
<dbReference type="OrthoDB" id="9801207at2"/>
<dbReference type="PROSITE" id="PS00860">
    <property type="entry name" value="GTP_CYCLOHYDROL_1_2"/>
    <property type="match status" value="1"/>
</dbReference>
<feature type="binding site" evidence="6">
    <location>
        <position position="124"/>
    </location>
    <ligand>
        <name>Zn(2+)</name>
        <dbReference type="ChEBI" id="CHEBI:29105"/>
    </ligand>
</feature>
<evidence type="ECO:0000259" key="7">
    <source>
        <dbReference type="Pfam" id="PF01227"/>
    </source>
</evidence>
<reference evidence="9" key="1">
    <citation type="submission" date="2016-10" db="EMBL/GenBank/DDBJ databases">
        <authorList>
            <person name="Varghese N."/>
            <person name="Submissions S."/>
        </authorList>
    </citation>
    <scope>NUCLEOTIDE SEQUENCE [LARGE SCALE GENOMIC DNA]</scope>
    <source>
        <strain evidence="9">DSM 23925</strain>
    </source>
</reference>
<feature type="domain" description="GTP cyclohydrolase I" evidence="7">
    <location>
        <begin position="57"/>
        <end position="221"/>
    </location>
</feature>
<name>A0A1I5AH62_9FLAO</name>
<dbReference type="NCBIfam" id="TIGR00063">
    <property type="entry name" value="folE"/>
    <property type="match status" value="1"/>
</dbReference>
<keyword evidence="6" id="KW-0547">Nucleotide-binding</keyword>
<dbReference type="GO" id="GO:0006729">
    <property type="term" value="P:tetrahydrobiopterin biosynthetic process"/>
    <property type="evidence" value="ECO:0007669"/>
    <property type="project" value="TreeGrafter"/>
</dbReference>
<dbReference type="EC" id="3.5.4.16" evidence="6"/>
<keyword evidence="9" id="KW-1185">Reference proteome</keyword>
<comment type="subunit">
    <text evidence="6">Homopolymer.</text>
</comment>
<keyword evidence="6" id="KW-0342">GTP-binding</keyword>
<dbReference type="SUPFAM" id="SSF55620">
    <property type="entry name" value="Tetrahydrobiopterin biosynthesis enzymes-like"/>
    <property type="match status" value="1"/>
</dbReference>
<dbReference type="NCBIfam" id="NF006826">
    <property type="entry name" value="PRK09347.1-3"/>
    <property type="match status" value="1"/>
</dbReference>
<dbReference type="InterPro" id="IPR020602">
    <property type="entry name" value="GTP_CycHdrlase_I_dom"/>
</dbReference>
<proteinExistence type="inferred from homology"/>
<dbReference type="PANTHER" id="PTHR11109:SF7">
    <property type="entry name" value="GTP CYCLOHYDROLASE 1"/>
    <property type="match status" value="1"/>
</dbReference>
<organism evidence="8 9">
    <name type="scientific">Bizionia echini</name>
    <dbReference type="NCBI Taxonomy" id="649333"/>
    <lineage>
        <taxon>Bacteria</taxon>
        <taxon>Pseudomonadati</taxon>
        <taxon>Bacteroidota</taxon>
        <taxon>Flavobacteriia</taxon>
        <taxon>Flavobacteriales</taxon>
        <taxon>Flavobacteriaceae</taxon>
        <taxon>Bizionia</taxon>
    </lineage>
</organism>
<evidence type="ECO:0000256" key="2">
    <source>
        <dbReference type="ARBA" id="ARBA00005080"/>
    </source>
</evidence>
<dbReference type="Gene3D" id="3.30.1130.10">
    <property type="match status" value="1"/>
</dbReference>
<dbReference type="PROSITE" id="PS00859">
    <property type="entry name" value="GTP_CYCLOHYDROL_1_1"/>
    <property type="match status" value="1"/>
</dbReference>
<dbReference type="UniPathway" id="UPA00848">
    <property type="reaction ID" value="UER00151"/>
</dbReference>
<dbReference type="HAMAP" id="MF_00223">
    <property type="entry name" value="FolE"/>
    <property type="match status" value="1"/>
</dbReference>
<dbReference type="EMBL" id="FOVN01000002">
    <property type="protein sequence ID" value="SFN61814.1"/>
    <property type="molecule type" value="Genomic_DNA"/>
</dbReference>
<dbReference type="InterPro" id="IPR001474">
    <property type="entry name" value="GTP_CycHdrlase_I"/>
</dbReference>
<dbReference type="PANTHER" id="PTHR11109">
    <property type="entry name" value="GTP CYCLOHYDROLASE I"/>
    <property type="match status" value="1"/>
</dbReference>
<dbReference type="STRING" id="649333.SAMN04487989_10254"/>
<dbReference type="NCBIfam" id="NF006824">
    <property type="entry name" value="PRK09347.1-1"/>
    <property type="match status" value="1"/>
</dbReference>
<dbReference type="InterPro" id="IPR018234">
    <property type="entry name" value="GTP_CycHdrlase_I_CS"/>
</dbReference>
<feature type="binding site" evidence="6">
    <location>
        <position position="195"/>
    </location>
    <ligand>
        <name>Zn(2+)</name>
        <dbReference type="ChEBI" id="CHEBI:29105"/>
    </ligand>
</feature>
<evidence type="ECO:0000313" key="8">
    <source>
        <dbReference type="EMBL" id="SFN61814.1"/>
    </source>
</evidence>
<sequence>MKIESTVSKNQQNNSLNGFSTEMIGDDHLFTGLETPLKKDAFKLSDSEKKQRISVLFEEIMDVMGLDLTDDSLKGTPDRVAKMYIEEIFSGLNPKNKPKIALFENKYRYNQMVLEKNITFYSNCEHHFVPIIGKAHVAYISSGKVIGLSKLNRIVQYFAKRPQVQERLTNQIANELKTILETEDIAVIIDAKHLCVSSRGIKDDTSATVTAYYGGVFNTPEKIIELQNYLNH</sequence>
<dbReference type="GO" id="GO:0006730">
    <property type="term" value="P:one-carbon metabolic process"/>
    <property type="evidence" value="ECO:0007669"/>
    <property type="project" value="UniProtKB-UniRule"/>
</dbReference>
<protein>
    <recommendedName>
        <fullName evidence="6">GTP cyclohydrolase 1</fullName>
        <ecNumber evidence="6">3.5.4.16</ecNumber>
    </recommendedName>
    <alternativeName>
        <fullName evidence="6">GTP cyclohydrolase I</fullName>
        <shortName evidence="6">GTP-CH-I</shortName>
    </alternativeName>
</protein>
<feature type="binding site" evidence="6">
    <location>
        <position position="127"/>
    </location>
    <ligand>
        <name>Zn(2+)</name>
        <dbReference type="ChEBI" id="CHEBI:29105"/>
    </ligand>
</feature>
<dbReference type="GO" id="GO:0005525">
    <property type="term" value="F:GTP binding"/>
    <property type="evidence" value="ECO:0007669"/>
    <property type="project" value="UniProtKB-KW"/>
</dbReference>
<dbReference type="FunFam" id="3.30.1130.10:FF:000001">
    <property type="entry name" value="GTP cyclohydrolase 1"/>
    <property type="match status" value="1"/>
</dbReference>
<dbReference type="GO" id="GO:0005737">
    <property type="term" value="C:cytoplasm"/>
    <property type="evidence" value="ECO:0007669"/>
    <property type="project" value="TreeGrafter"/>
</dbReference>
<keyword evidence="4 6" id="KW-0554">One-carbon metabolism</keyword>
<comment type="catalytic activity">
    <reaction evidence="1 6">
        <text>GTP + H2O = 7,8-dihydroneopterin 3'-triphosphate + formate + H(+)</text>
        <dbReference type="Rhea" id="RHEA:17473"/>
        <dbReference type="ChEBI" id="CHEBI:15377"/>
        <dbReference type="ChEBI" id="CHEBI:15378"/>
        <dbReference type="ChEBI" id="CHEBI:15740"/>
        <dbReference type="ChEBI" id="CHEBI:37565"/>
        <dbReference type="ChEBI" id="CHEBI:58462"/>
        <dbReference type="EC" id="3.5.4.16"/>
    </reaction>
</comment>
<evidence type="ECO:0000313" key="9">
    <source>
        <dbReference type="Proteomes" id="UP000198705"/>
    </source>
</evidence>
<accession>A0A1I5AH62</accession>
<evidence type="ECO:0000256" key="6">
    <source>
        <dbReference type="HAMAP-Rule" id="MF_00223"/>
    </source>
</evidence>
<dbReference type="RefSeq" id="WP_092206850.1">
    <property type="nucleotide sequence ID" value="NZ_FOVN01000002.1"/>
</dbReference>
<dbReference type="GO" id="GO:0046654">
    <property type="term" value="P:tetrahydrofolate biosynthetic process"/>
    <property type="evidence" value="ECO:0007669"/>
    <property type="project" value="UniProtKB-UniRule"/>
</dbReference>